<accession>A0A2V1H5Y9</accession>
<dbReference type="AlphaFoldDB" id="A0A2V1H5Y9"/>
<dbReference type="Proteomes" id="UP000244906">
    <property type="component" value="Unassembled WGS sequence"/>
</dbReference>
<reference evidence="1 2" key="1">
    <citation type="submission" date="2018-04" db="EMBL/GenBank/DDBJ databases">
        <title>Thalassorhabdus spongiae gen. nov., sp. nov., isolated from a marine sponge in South-West Iceland.</title>
        <authorList>
            <person name="Knobloch S."/>
            <person name="Daussin A."/>
            <person name="Johannsson R."/>
            <person name="Marteinsson V.T."/>
        </authorList>
    </citation>
    <scope>NUCLEOTIDE SEQUENCE [LARGE SCALE GENOMIC DNA]</scope>
    <source>
        <strain evidence="1 2">Hp12</strain>
    </source>
</reference>
<sequence>MAVVLLGLQSFSVSHAFTQSGAGAAIVGNGTPMGHEWLTKMSAFETIGQSYEGQYISDDPRRSWQKGLAKKPNLHIAAQAELNRLKQQIVDENRYDSKYEFIRSAIIGQRWVDIGGFSVAKGLIGKYDCFDLVAQEPAELQQDHFMRRYDDIGGQGAINAATRGQQRFIDHFINAAMASQQQIKVWDGGGYSKKVSVDYRYFLFGRAVHIFQDSFSPEHTVRLPVDNYEMVRQVKSYLCAEGSEQHSHAIKDQLTYESGDVIWNEGTRVQTGWDSYNPGNMKAVALTATEASKDLWAAFLRTTSVPKAQREAVAMQEAQSLVNNWLSFNKAEMLGWYGNLSNRDDSYVLMAMESVSQGANQQQCMVGLGVESGNQQEKIEQFEQGRETCLYNIEAEPGYEDLYDPYMGIPLNWRWKYSSWQDAPEGFQLPQPVANSGRDVTIRSQYNGHAITAPDGLSDNNWIYNQSGSPVVFTQVPNGLNPNSYYFRARDNADLFLSYREATGAVKLENSPKEASFTTQYLGDAAYLLNDYWQDHMWLNKRSKSPYVTDEYGRGDKEARWSIEQVD</sequence>
<protein>
    <submittedName>
        <fullName evidence="1">Hemolysin D</fullName>
    </submittedName>
</protein>
<comment type="caution">
    <text evidence="1">The sequence shown here is derived from an EMBL/GenBank/DDBJ whole genome shotgun (WGS) entry which is preliminary data.</text>
</comment>
<keyword evidence="2" id="KW-1185">Reference proteome</keyword>
<dbReference type="EMBL" id="QDDL01000001">
    <property type="protein sequence ID" value="PVZ72637.1"/>
    <property type="molecule type" value="Genomic_DNA"/>
</dbReference>
<gene>
    <name evidence="1" type="ORF">DC094_05610</name>
</gene>
<proteinExistence type="predicted"/>
<dbReference type="OrthoDB" id="7177288at2"/>
<name>A0A2V1H5Y9_9GAMM</name>
<organism evidence="1 2">
    <name type="scientific">Pelagibaculum spongiae</name>
    <dbReference type="NCBI Taxonomy" id="2080658"/>
    <lineage>
        <taxon>Bacteria</taxon>
        <taxon>Pseudomonadati</taxon>
        <taxon>Pseudomonadota</taxon>
        <taxon>Gammaproteobacteria</taxon>
        <taxon>Oceanospirillales</taxon>
        <taxon>Pelagibaculum</taxon>
    </lineage>
</organism>
<evidence type="ECO:0000313" key="2">
    <source>
        <dbReference type="Proteomes" id="UP000244906"/>
    </source>
</evidence>
<evidence type="ECO:0000313" key="1">
    <source>
        <dbReference type="EMBL" id="PVZ72637.1"/>
    </source>
</evidence>